<protein>
    <submittedName>
        <fullName evidence="3">Uncharacterized protein</fullName>
    </submittedName>
</protein>
<organism evidence="3 4">
    <name type="scientific">Streptomyces hesseae</name>
    <dbReference type="NCBI Taxonomy" id="3075519"/>
    <lineage>
        <taxon>Bacteria</taxon>
        <taxon>Bacillati</taxon>
        <taxon>Actinomycetota</taxon>
        <taxon>Actinomycetes</taxon>
        <taxon>Kitasatosporales</taxon>
        <taxon>Streptomycetaceae</taxon>
        <taxon>Streptomyces</taxon>
    </lineage>
</organism>
<evidence type="ECO:0000313" key="3">
    <source>
        <dbReference type="EMBL" id="MDT0453404.1"/>
    </source>
</evidence>
<keyword evidence="2" id="KW-0732">Signal</keyword>
<keyword evidence="4" id="KW-1185">Reference proteome</keyword>
<name>A0ABU2SZR9_9ACTN</name>
<dbReference type="Proteomes" id="UP001180531">
    <property type="component" value="Unassembled WGS sequence"/>
</dbReference>
<reference evidence="3" key="1">
    <citation type="submission" date="2024-05" db="EMBL/GenBank/DDBJ databases">
        <title>30 novel species of actinomycetes from the DSMZ collection.</title>
        <authorList>
            <person name="Nouioui I."/>
        </authorList>
    </citation>
    <scope>NUCLEOTIDE SEQUENCE</scope>
    <source>
        <strain evidence="3">DSM 40473</strain>
    </source>
</reference>
<accession>A0ABU2SZR9</accession>
<dbReference type="RefSeq" id="WP_311615241.1">
    <property type="nucleotide sequence ID" value="NZ_JAVRFI010000030.1"/>
</dbReference>
<dbReference type="EMBL" id="JAVRFI010000030">
    <property type="protein sequence ID" value="MDT0453404.1"/>
    <property type="molecule type" value="Genomic_DNA"/>
</dbReference>
<feature type="chain" id="PRO_5045450370" evidence="2">
    <location>
        <begin position="37"/>
        <end position="315"/>
    </location>
</feature>
<proteinExistence type="predicted"/>
<feature type="signal peptide" evidence="2">
    <location>
        <begin position="1"/>
        <end position="36"/>
    </location>
</feature>
<comment type="caution">
    <text evidence="3">The sequence shown here is derived from an EMBL/GenBank/DDBJ whole genome shotgun (WGS) entry which is preliminary data.</text>
</comment>
<gene>
    <name evidence="3" type="ORF">RM609_30605</name>
</gene>
<sequence length="315" mass="33225">MSFTSRLSPRRLSSRRRTLAAASTAVVLAVTLAACGSSKDSDSSMPGMDHGSKPSASASSAGMNHDHGSMPGMDHGSMGDGLADTKDGYKLTSTATELPAGKETAYKFRIAGPDGKPVTAFAVDQTKRMHFYAVRADLTGFQHLHPSMADDGTWTADLAALEPGTWRTYASFTPDNGPGKGADFVLSRTVTVPGDAEKTPLPQATTSTEVDGYTVTVKGVLMAGMAHPATVSIGKDGKPVTDLQPYLDTYAHLTAFHEGDQAFAHLHPETKVEGDHGGPDLSFQAMLPKAGNWRMFLQFQTGGKLHTAALTLNVS</sequence>
<feature type="region of interest" description="Disordered" evidence="1">
    <location>
        <begin position="38"/>
        <end position="85"/>
    </location>
</feature>
<dbReference type="PROSITE" id="PS51257">
    <property type="entry name" value="PROKAR_LIPOPROTEIN"/>
    <property type="match status" value="1"/>
</dbReference>
<evidence type="ECO:0000256" key="1">
    <source>
        <dbReference type="SAM" id="MobiDB-lite"/>
    </source>
</evidence>
<evidence type="ECO:0000256" key="2">
    <source>
        <dbReference type="SAM" id="SignalP"/>
    </source>
</evidence>
<evidence type="ECO:0000313" key="4">
    <source>
        <dbReference type="Proteomes" id="UP001180531"/>
    </source>
</evidence>